<keyword evidence="3" id="KW-1185">Reference proteome</keyword>
<organism evidence="2 3">
    <name type="scientific">Mesotoga infera</name>
    <dbReference type="NCBI Taxonomy" id="1236046"/>
    <lineage>
        <taxon>Bacteria</taxon>
        <taxon>Thermotogati</taxon>
        <taxon>Thermotogota</taxon>
        <taxon>Thermotogae</taxon>
        <taxon>Kosmotogales</taxon>
        <taxon>Kosmotogaceae</taxon>
        <taxon>Mesotoga</taxon>
    </lineage>
</organism>
<evidence type="ECO:0000313" key="3">
    <source>
        <dbReference type="Proteomes" id="UP000250796"/>
    </source>
</evidence>
<protein>
    <submittedName>
        <fullName evidence="2">Uncharacterized protein</fullName>
    </submittedName>
</protein>
<evidence type="ECO:0000256" key="1">
    <source>
        <dbReference type="SAM" id="MobiDB-lite"/>
    </source>
</evidence>
<evidence type="ECO:0000313" key="2">
    <source>
        <dbReference type="EMBL" id="SSC13502.1"/>
    </source>
</evidence>
<name>A0A7Z7LG56_9BACT</name>
<feature type="region of interest" description="Disordered" evidence="1">
    <location>
        <begin position="79"/>
        <end position="98"/>
    </location>
</feature>
<dbReference type="Proteomes" id="UP000250796">
    <property type="component" value="Chromosome MESINF"/>
</dbReference>
<dbReference type="AlphaFoldDB" id="A0A7Z7LG56"/>
<gene>
    <name evidence="2" type="ORF">MESINF_2062</name>
</gene>
<accession>A0A7Z7LG56</accession>
<proteinExistence type="predicted"/>
<dbReference type="EMBL" id="LS974202">
    <property type="protein sequence ID" value="SSC13502.1"/>
    <property type="molecule type" value="Genomic_DNA"/>
</dbReference>
<sequence>MQRKIGFHHSSRFIGPVFRGQEHLRYFRRVFIEPGDRNVFKEILHKIVTPETVLIGSKVLSGDYPFMLVDSEISGEEEILPVGTPDGHGGEDVRKYSRNDQKQRHAGEFFSVVHEPPPFLSLS</sequence>
<dbReference type="KEGG" id="minf:MESINF_2062"/>
<feature type="compositionally biased region" description="Basic and acidic residues" evidence="1">
    <location>
        <begin position="88"/>
        <end position="98"/>
    </location>
</feature>
<reference evidence="2 3" key="1">
    <citation type="submission" date="2017-01" db="EMBL/GenBank/DDBJ databases">
        <authorList>
            <person name="Erauso G."/>
        </authorList>
    </citation>
    <scope>NUCLEOTIDE SEQUENCE [LARGE SCALE GENOMIC DNA]</scope>
    <source>
        <strain evidence="2">MESINF1</strain>
    </source>
</reference>